<accession>A0A939FZR3</accession>
<evidence type="ECO:0000313" key="6">
    <source>
        <dbReference type="Proteomes" id="UP000664122"/>
    </source>
</evidence>
<feature type="domain" description="Type I restriction modification DNA specificity" evidence="4">
    <location>
        <begin position="12"/>
        <end position="167"/>
    </location>
</feature>
<dbReference type="AlphaFoldDB" id="A0A939FZR3"/>
<dbReference type="RefSeq" id="WP_207257294.1">
    <property type="nucleotide sequence ID" value="NZ_JAFMPP010000005.1"/>
</dbReference>
<dbReference type="PANTHER" id="PTHR43140">
    <property type="entry name" value="TYPE-1 RESTRICTION ENZYME ECOKI SPECIFICITY PROTEIN"/>
    <property type="match status" value="1"/>
</dbReference>
<keyword evidence="5" id="KW-0540">Nuclease</keyword>
<reference evidence="5" key="1">
    <citation type="submission" date="2021-03" db="EMBL/GenBank/DDBJ databases">
        <title>Whole genome sequence of Jiella sp. CQZ9-1.</title>
        <authorList>
            <person name="Tuo L."/>
        </authorList>
    </citation>
    <scope>NUCLEOTIDE SEQUENCE</scope>
    <source>
        <strain evidence="5">CQZ9-1</strain>
    </source>
</reference>
<dbReference type="GO" id="GO:0003677">
    <property type="term" value="F:DNA binding"/>
    <property type="evidence" value="ECO:0007669"/>
    <property type="project" value="UniProtKB-KW"/>
</dbReference>
<dbReference type="InterPro" id="IPR044946">
    <property type="entry name" value="Restrct_endonuc_typeI_TRD_sf"/>
</dbReference>
<protein>
    <submittedName>
        <fullName evidence="5">Restriction endonuclease subunit S</fullName>
    </submittedName>
</protein>
<evidence type="ECO:0000256" key="3">
    <source>
        <dbReference type="ARBA" id="ARBA00023125"/>
    </source>
</evidence>
<keyword evidence="2" id="KW-0680">Restriction system</keyword>
<keyword evidence="5" id="KW-0255">Endonuclease</keyword>
<dbReference type="Gene3D" id="3.90.220.20">
    <property type="entry name" value="DNA methylase specificity domains"/>
    <property type="match status" value="2"/>
</dbReference>
<sequence length="414" mass="46625">MTGISVQNAPFTDVFERVKRPTFLEDAVEYPCLGVRWYGLGAYIRETKLGGTIARKEQWRVKENDVLYNKLFAWRGAFAVADKIADECIASDKFPTYRFDCSRVNPDYLRLWFRSPQLADQAQALSKGAAALSKLTLNPPDFWKLTIPLPPLQQQTEIAQTVMAMLTSIERIERARAPLDATIHGRRAGVGSQVRLVLDAALADLNSCFVSDLGILDEVLTMRPRSGPSFVVSEEGEGIPVIMPSATLGYRYDAAKCLYGLGGEAVSPKDILTPGDLLISRGNYRDQVGICIVYPGAAEERTYANLLMRMQVDRARVMPEFVKYWIMSPLCVHYIRKHTKGTSPSVQKINQRALVAMPFPRGAALNVQRTWVERLDRVFDEAEYLERKIREQYSAIQAFKDNLIRAAFDGRLEC</sequence>
<gene>
    <name evidence="5" type="ORF">J1C48_07965</name>
</gene>
<name>A0A939FZR3_9HYPH</name>
<evidence type="ECO:0000259" key="4">
    <source>
        <dbReference type="Pfam" id="PF01420"/>
    </source>
</evidence>
<dbReference type="SUPFAM" id="SSF116734">
    <property type="entry name" value="DNA methylase specificity domain"/>
    <property type="match status" value="2"/>
</dbReference>
<dbReference type="Proteomes" id="UP000664122">
    <property type="component" value="Unassembled WGS sequence"/>
</dbReference>
<dbReference type="InterPro" id="IPR051212">
    <property type="entry name" value="Type-I_RE_S_subunit"/>
</dbReference>
<dbReference type="GO" id="GO:0004519">
    <property type="term" value="F:endonuclease activity"/>
    <property type="evidence" value="ECO:0007669"/>
    <property type="project" value="UniProtKB-KW"/>
</dbReference>
<evidence type="ECO:0000256" key="1">
    <source>
        <dbReference type="ARBA" id="ARBA00010923"/>
    </source>
</evidence>
<keyword evidence="5" id="KW-0378">Hydrolase</keyword>
<dbReference type="Pfam" id="PF01420">
    <property type="entry name" value="Methylase_S"/>
    <property type="match status" value="1"/>
</dbReference>
<comment type="caution">
    <text evidence="5">The sequence shown here is derived from an EMBL/GenBank/DDBJ whole genome shotgun (WGS) entry which is preliminary data.</text>
</comment>
<evidence type="ECO:0000313" key="5">
    <source>
        <dbReference type="EMBL" id="MBO0662507.1"/>
    </source>
</evidence>
<dbReference type="InterPro" id="IPR000055">
    <property type="entry name" value="Restrct_endonuc_typeI_TRD"/>
</dbReference>
<organism evidence="5 6">
    <name type="scientific">Jiella flava</name>
    <dbReference type="NCBI Taxonomy" id="2816857"/>
    <lineage>
        <taxon>Bacteria</taxon>
        <taxon>Pseudomonadati</taxon>
        <taxon>Pseudomonadota</taxon>
        <taxon>Alphaproteobacteria</taxon>
        <taxon>Hyphomicrobiales</taxon>
        <taxon>Aurantimonadaceae</taxon>
        <taxon>Jiella</taxon>
    </lineage>
</organism>
<proteinExistence type="inferred from homology"/>
<dbReference type="EMBL" id="JAFMPP010000005">
    <property type="protein sequence ID" value="MBO0662507.1"/>
    <property type="molecule type" value="Genomic_DNA"/>
</dbReference>
<comment type="similarity">
    <text evidence="1">Belongs to the type-I restriction system S methylase family.</text>
</comment>
<keyword evidence="3" id="KW-0238">DNA-binding</keyword>
<keyword evidence="6" id="KW-1185">Reference proteome</keyword>
<evidence type="ECO:0000256" key="2">
    <source>
        <dbReference type="ARBA" id="ARBA00022747"/>
    </source>
</evidence>
<dbReference type="GO" id="GO:0009307">
    <property type="term" value="P:DNA restriction-modification system"/>
    <property type="evidence" value="ECO:0007669"/>
    <property type="project" value="UniProtKB-KW"/>
</dbReference>
<dbReference type="PANTHER" id="PTHR43140:SF1">
    <property type="entry name" value="TYPE I RESTRICTION ENZYME ECOKI SPECIFICITY SUBUNIT"/>
    <property type="match status" value="1"/>
</dbReference>